<gene>
    <name evidence="2" type="ORF">DFH07DRAFT_774944</name>
</gene>
<keyword evidence="3" id="KW-1185">Reference proteome</keyword>
<proteinExistence type="predicted"/>
<accession>A0AAD7N955</accession>
<feature type="region of interest" description="Disordered" evidence="1">
    <location>
        <begin position="253"/>
        <end position="274"/>
    </location>
</feature>
<evidence type="ECO:0000313" key="3">
    <source>
        <dbReference type="Proteomes" id="UP001215280"/>
    </source>
</evidence>
<comment type="caution">
    <text evidence="2">The sequence shown here is derived from an EMBL/GenBank/DDBJ whole genome shotgun (WGS) entry which is preliminary data.</text>
</comment>
<evidence type="ECO:0000256" key="1">
    <source>
        <dbReference type="SAM" id="MobiDB-lite"/>
    </source>
</evidence>
<reference evidence="2" key="1">
    <citation type="submission" date="2023-03" db="EMBL/GenBank/DDBJ databases">
        <title>Massive genome expansion in bonnet fungi (Mycena s.s.) driven by repeated elements and novel gene families across ecological guilds.</title>
        <authorList>
            <consortium name="Lawrence Berkeley National Laboratory"/>
            <person name="Harder C.B."/>
            <person name="Miyauchi S."/>
            <person name="Viragh M."/>
            <person name="Kuo A."/>
            <person name="Thoen E."/>
            <person name="Andreopoulos B."/>
            <person name="Lu D."/>
            <person name="Skrede I."/>
            <person name="Drula E."/>
            <person name="Henrissat B."/>
            <person name="Morin E."/>
            <person name="Kohler A."/>
            <person name="Barry K."/>
            <person name="LaButti K."/>
            <person name="Morin E."/>
            <person name="Salamov A."/>
            <person name="Lipzen A."/>
            <person name="Mereny Z."/>
            <person name="Hegedus B."/>
            <person name="Baldrian P."/>
            <person name="Stursova M."/>
            <person name="Weitz H."/>
            <person name="Taylor A."/>
            <person name="Grigoriev I.V."/>
            <person name="Nagy L.G."/>
            <person name="Martin F."/>
            <person name="Kauserud H."/>
        </authorList>
    </citation>
    <scope>NUCLEOTIDE SEQUENCE</scope>
    <source>
        <strain evidence="2">CBHHK188m</strain>
    </source>
</reference>
<evidence type="ECO:0000313" key="2">
    <source>
        <dbReference type="EMBL" id="KAJ7750936.1"/>
    </source>
</evidence>
<feature type="compositionally biased region" description="Acidic residues" evidence="1">
    <location>
        <begin position="132"/>
        <end position="144"/>
    </location>
</feature>
<feature type="compositionally biased region" description="Polar residues" evidence="1">
    <location>
        <begin position="152"/>
        <end position="174"/>
    </location>
</feature>
<sequence length="606" mass="65075">MPPKPPPPALALSLRKKRDPHPGESSKARAKRANGSVQKDKDAKTAKNNASAAKRQGGIDKAAAVELRKEREAEEREANANHPPPKTQQKVLRPRPEPPATKEQPAAPDGHVDPVSPGPGSSDDYDPKAQEDDAEEFDPSEDDMDPKPVRPKTQNKLAKGSTRQAVQDSCQAQRNLLLADPKTTAPAGQAKRKASISGQTKAAAIGGLREEWKHGRTPSSSGVSHRSQSAGSAMSVDLQSDGDMMGLPPASEYNNSSEGIGGFESDEDDGDEKKWAADHNDKKVGRQIAAGNAELENLTKLNSLAGIVDTEAAGLVPLRRAKSGGIKKSAINLTHLPATIRSLFNSKYKPTLLQWAATLPAWEGIESWADIADIWLKTFPEHPLKDNDDLQAIVVKLSEAKLNSWRHAFATAALDSLMQLLNAWDLDSPVDRAEAKYYADPVEGADPDAELEVKPKGLLGGQLIIDALASHYKAAYPSGVTSRSSLPDKTVPEGPLVYAIQAAQRALNYTKTGKFILPSQRLGEFSKTNWGDRTGLQGGELVPINTTSDLASLVQTLTDAQWSKIVDSALAAARPSRRTSKAVEVIDVDDGVPVAATYNIIDHNDE</sequence>
<feature type="compositionally biased region" description="Basic and acidic residues" evidence="1">
    <location>
        <begin position="66"/>
        <end position="79"/>
    </location>
</feature>
<dbReference type="Proteomes" id="UP001215280">
    <property type="component" value="Unassembled WGS sequence"/>
</dbReference>
<dbReference type="AlphaFoldDB" id="A0AAD7N955"/>
<feature type="compositionally biased region" description="Polar residues" evidence="1">
    <location>
        <begin position="217"/>
        <end position="232"/>
    </location>
</feature>
<protein>
    <submittedName>
        <fullName evidence="2">Uncharacterized protein</fullName>
    </submittedName>
</protein>
<organism evidence="2 3">
    <name type="scientific">Mycena maculata</name>
    <dbReference type="NCBI Taxonomy" id="230809"/>
    <lineage>
        <taxon>Eukaryota</taxon>
        <taxon>Fungi</taxon>
        <taxon>Dikarya</taxon>
        <taxon>Basidiomycota</taxon>
        <taxon>Agaricomycotina</taxon>
        <taxon>Agaricomycetes</taxon>
        <taxon>Agaricomycetidae</taxon>
        <taxon>Agaricales</taxon>
        <taxon>Marasmiineae</taxon>
        <taxon>Mycenaceae</taxon>
        <taxon>Mycena</taxon>
    </lineage>
</organism>
<dbReference type="EMBL" id="JARJLG010000080">
    <property type="protein sequence ID" value="KAJ7750936.1"/>
    <property type="molecule type" value="Genomic_DNA"/>
</dbReference>
<name>A0AAD7N955_9AGAR</name>
<feature type="region of interest" description="Disordered" evidence="1">
    <location>
        <begin position="1"/>
        <end position="235"/>
    </location>
</feature>